<dbReference type="Proteomes" id="UP000663828">
    <property type="component" value="Unassembled WGS sequence"/>
</dbReference>
<dbReference type="InterPro" id="IPR050863">
    <property type="entry name" value="CenT-Element_Derived"/>
</dbReference>
<evidence type="ECO:0000259" key="1">
    <source>
        <dbReference type="Pfam" id="PF03184"/>
    </source>
</evidence>
<dbReference type="EMBL" id="CAJNOR010008259">
    <property type="protein sequence ID" value="CAF1630794.1"/>
    <property type="molecule type" value="Genomic_DNA"/>
</dbReference>
<dbReference type="EMBL" id="CAJNOJ010000501">
    <property type="protein sequence ID" value="CAF1469545.1"/>
    <property type="molecule type" value="Genomic_DNA"/>
</dbReference>
<sequence>MCIEDNRNRWRGRCEGMRMYMPVTPAMDAAICEEFVVDWKSRLATILEQYNPRDVYNCDKTGLYYKLMPDRLLVVNKDDSIGGLDLMMQKQKHKTLLFMDNVPVHPVDIKLKNTTLKFFPANTTAVIQPMNQGAIRTFKAYYRQQLIQQITIKLYCKVEFMTSSTSTDPQPPNSTSLADEVIFAQVQESLKDLDSALRHVSIFGTSILTYIFFFSILQDVDVDLPTFNEWNDDSEKLLSIHVIGNEDSPQNEDFEMELLTTARYPELHSLLSQFQSKLIDIYLDSNNVKQKSILDCFQSDGLKTKNFL</sequence>
<proteinExistence type="predicted"/>
<dbReference type="GO" id="GO:0005634">
    <property type="term" value="C:nucleus"/>
    <property type="evidence" value="ECO:0007669"/>
    <property type="project" value="TreeGrafter"/>
</dbReference>
<reference evidence="2" key="1">
    <citation type="submission" date="2021-02" db="EMBL/GenBank/DDBJ databases">
        <authorList>
            <person name="Nowell W R."/>
        </authorList>
    </citation>
    <scope>NUCLEOTIDE SEQUENCE</scope>
</reference>
<dbReference type="PANTHER" id="PTHR19303:SF73">
    <property type="entry name" value="PROTEIN PDC2"/>
    <property type="match status" value="1"/>
</dbReference>
<organism evidence="2 5">
    <name type="scientific">Adineta ricciae</name>
    <name type="common">Rotifer</name>
    <dbReference type="NCBI Taxonomy" id="249248"/>
    <lineage>
        <taxon>Eukaryota</taxon>
        <taxon>Metazoa</taxon>
        <taxon>Spiralia</taxon>
        <taxon>Gnathifera</taxon>
        <taxon>Rotifera</taxon>
        <taxon>Eurotatoria</taxon>
        <taxon>Bdelloidea</taxon>
        <taxon>Adinetida</taxon>
        <taxon>Adinetidae</taxon>
        <taxon>Adineta</taxon>
    </lineage>
</organism>
<evidence type="ECO:0000313" key="3">
    <source>
        <dbReference type="EMBL" id="CAF1630794.1"/>
    </source>
</evidence>
<comment type="caution">
    <text evidence="2">The sequence shown here is derived from an EMBL/GenBank/DDBJ whole genome shotgun (WGS) entry which is preliminary data.</text>
</comment>
<dbReference type="OrthoDB" id="9909311at2759"/>
<dbReference type="Pfam" id="PF03184">
    <property type="entry name" value="DDE_1"/>
    <property type="match status" value="1"/>
</dbReference>
<dbReference type="AlphaFoldDB" id="A0A815QYS0"/>
<evidence type="ECO:0000313" key="2">
    <source>
        <dbReference type="EMBL" id="CAF1469545.1"/>
    </source>
</evidence>
<protein>
    <recommendedName>
        <fullName evidence="1">DDE-1 domain-containing protein</fullName>
    </recommendedName>
</protein>
<name>A0A815QYS0_ADIRI</name>
<dbReference type="PANTHER" id="PTHR19303">
    <property type="entry name" value="TRANSPOSON"/>
    <property type="match status" value="1"/>
</dbReference>
<accession>A0A815QYS0</accession>
<feature type="domain" description="DDE-1" evidence="1">
    <location>
        <begin position="87"/>
        <end position="150"/>
    </location>
</feature>
<dbReference type="GO" id="GO:0003677">
    <property type="term" value="F:DNA binding"/>
    <property type="evidence" value="ECO:0007669"/>
    <property type="project" value="TreeGrafter"/>
</dbReference>
<keyword evidence="4" id="KW-1185">Reference proteome</keyword>
<gene>
    <name evidence="2" type="ORF">EDS130_LOCUS40699</name>
    <name evidence="3" type="ORF">XAT740_LOCUS51617</name>
</gene>
<dbReference type="Proteomes" id="UP000663852">
    <property type="component" value="Unassembled WGS sequence"/>
</dbReference>
<dbReference type="InterPro" id="IPR004875">
    <property type="entry name" value="DDE_SF_endonuclease_dom"/>
</dbReference>
<evidence type="ECO:0000313" key="5">
    <source>
        <dbReference type="Proteomes" id="UP000663852"/>
    </source>
</evidence>
<evidence type="ECO:0000313" key="4">
    <source>
        <dbReference type="Proteomes" id="UP000663828"/>
    </source>
</evidence>